<dbReference type="PANTHER" id="PTHR33558">
    <property type="entry name" value="GLUTAREDOXIN-LIKE PROTEIN C5ORF63 HOMOLOG"/>
    <property type="match status" value="1"/>
</dbReference>
<proteinExistence type="inferred from homology"/>
<dbReference type="Gene3D" id="3.40.30.10">
    <property type="entry name" value="Glutaredoxin"/>
    <property type="match status" value="1"/>
</dbReference>
<sequence>MHPTIRLLQTCRITLFTRANCSLCTNAKDTLFKVRETRPFVYKEIAVMEDGQKQWKDLYEFDTPVIHVSREDAGEEQSELASKARKLMHRFTEEEIKAKMDEVEGKSSV</sequence>
<dbReference type="SUPFAM" id="SSF52833">
    <property type="entry name" value="Thioredoxin-like"/>
    <property type="match status" value="1"/>
</dbReference>
<dbReference type="VEuPathDB" id="FungiDB:sscle_13g094560"/>
<organism evidence="2 3">
    <name type="scientific">Sclerotinia sclerotiorum (strain ATCC 18683 / 1980 / Ss-1)</name>
    <name type="common">White mold</name>
    <name type="synonym">Whetzelinia sclerotiorum</name>
    <dbReference type="NCBI Taxonomy" id="665079"/>
    <lineage>
        <taxon>Eukaryota</taxon>
        <taxon>Fungi</taxon>
        <taxon>Dikarya</taxon>
        <taxon>Ascomycota</taxon>
        <taxon>Pezizomycotina</taxon>
        <taxon>Leotiomycetes</taxon>
        <taxon>Helotiales</taxon>
        <taxon>Sclerotiniaceae</taxon>
        <taxon>Sclerotinia</taxon>
    </lineage>
</organism>
<gene>
    <name evidence="2" type="ORF">sscle_13g094560</name>
</gene>
<accession>A0A1D9QIC9</accession>
<keyword evidence="1" id="KW-0813">Transport</keyword>
<dbReference type="Pfam" id="PF05768">
    <property type="entry name" value="Glrx-like"/>
    <property type="match status" value="1"/>
</dbReference>
<evidence type="ECO:0000313" key="2">
    <source>
        <dbReference type="EMBL" id="APA14686.1"/>
    </source>
</evidence>
<dbReference type="AlphaFoldDB" id="A0A1D9QIC9"/>
<dbReference type="Proteomes" id="UP000177798">
    <property type="component" value="Chromosome 13"/>
</dbReference>
<dbReference type="InterPro" id="IPR008554">
    <property type="entry name" value="Glutaredoxin-like"/>
</dbReference>
<protein>
    <recommendedName>
        <fullName evidence="1">Glutaredoxin-like protein</fullName>
    </recommendedName>
</protein>
<dbReference type="InterPro" id="IPR036249">
    <property type="entry name" value="Thioredoxin-like_sf"/>
</dbReference>
<name>A0A1D9QIC9_SCLS1</name>
<evidence type="ECO:0000256" key="1">
    <source>
        <dbReference type="RuleBase" id="RU363082"/>
    </source>
</evidence>
<evidence type="ECO:0000313" key="3">
    <source>
        <dbReference type="Proteomes" id="UP000177798"/>
    </source>
</evidence>
<keyword evidence="1" id="KW-0249">Electron transport</keyword>
<dbReference type="OrthoDB" id="429967at2759"/>
<reference evidence="3" key="1">
    <citation type="journal article" date="2017" name="Genome Biol. Evol.">
        <title>The complete genome sequence of the phytopathogenic fungus Sclerotinia sclerotiorum reveals insights into the genome architecture of broad host range pathogens.</title>
        <authorList>
            <person name="Derbyshire M."/>
            <person name="Denton-Giles M."/>
            <person name="Hegedus D."/>
            <person name="Seifbarghy S."/>
            <person name="Rollins J."/>
            <person name="van Kan J."/>
            <person name="Seidl M.F."/>
            <person name="Faino L."/>
            <person name="Mbengue M."/>
            <person name="Navaud O."/>
            <person name="Raffaele S."/>
            <person name="Hammond-Kosack K."/>
            <person name="Heard S."/>
            <person name="Oliver R."/>
        </authorList>
    </citation>
    <scope>NUCLEOTIDE SEQUENCE [LARGE SCALE GENOMIC DNA]</scope>
    <source>
        <strain evidence="3">ATCC 18683 / 1980 / Ss-1</strain>
    </source>
</reference>
<dbReference type="PANTHER" id="PTHR33558:SF1">
    <property type="entry name" value="GLUTAREDOXIN-LIKE PROTEIN C5ORF63 HOMOLOG"/>
    <property type="match status" value="1"/>
</dbReference>
<dbReference type="InterPro" id="IPR052565">
    <property type="entry name" value="Glutaredoxin-like_YDR286C"/>
</dbReference>
<dbReference type="EMBL" id="CP017826">
    <property type="protein sequence ID" value="APA14686.1"/>
    <property type="molecule type" value="Genomic_DNA"/>
</dbReference>
<comment type="similarity">
    <text evidence="1">Belongs to the glutaredoxin family.</text>
</comment>